<sequence>MSQARLPHTHKGTMLAQGHAVSMLASSQDPCSLKANPQECLQAYKTCARARPCRKHARKLAGPVLAQGQPASMPTGLQDQCSRNAMPQACQQVRGILIQRLG</sequence>
<reference evidence="1" key="1">
    <citation type="journal article" date="2023" name="Plant J.">
        <title>The genome of the king protea, Protea cynaroides.</title>
        <authorList>
            <person name="Chang J."/>
            <person name="Duong T.A."/>
            <person name="Schoeman C."/>
            <person name="Ma X."/>
            <person name="Roodt D."/>
            <person name="Barker N."/>
            <person name="Li Z."/>
            <person name="Van de Peer Y."/>
            <person name="Mizrachi E."/>
        </authorList>
    </citation>
    <scope>NUCLEOTIDE SEQUENCE</scope>
    <source>
        <tissue evidence="1">Young leaves</tissue>
    </source>
</reference>
<dbReference type="EMBL" id="JAMYWD010000011">
    <property type="protein sequence ID" value="KAJ4956446.1"/>
    <property type="molecule type" value="Genomic_DNA"/>
</dbReference>
<accession>A0A9Q0JYB5</accession>
<protein>
    <submittedName>
        <fullName evidence="1">Uncharacterized protein</fullName>
    </submittedName>
</protein>
<evidence type="ECO:0000313" key="2">
    <source>
        <dbReference type="Proteomes" id="UP001141806"/>
    </source>
</evidence>
<name>A0A9Q0JYB5_9MAGN</name>
<organism evidence="1 2">
    <name type="scientific">Protea cynaroides</name>
    <dbReference type="NCBI Taxonomy" id="273540"/>
    <lineage>
        <taxon>Eukaryota</taxon>
        <taxon>Viridiplantae</taxon>
        <taxon>Streptophyta</taxon>
        <taxon>Embryophyta</taxon>
        <taxon>Tracheophyta</taxon>
        <taxon>Spermatophyta</taxon>
        <taxon>Magnoliopsida</taxon>
        <taxon>Proteales</taxon>
        <taxon>Proteaceae</taxon>
        <taxon>Protea</taxon>
    </lineage>
</organism>
<comment type="caution">
    <text evidence="1">The sequence shown here is derived from an EMBL/GenBank/DDBJ whole genome shotgun (WGS) entry which is preliminary data.</text>
</comment>
<evidence type="ECO:0000313" key="1">
    <source>
        <dbReference type="EMBL" id="KAJ4956446.1"/>
    </source>
</evidence>
<dbReference type="AlphaFoldDB" id="A0A9Q0JYB5"/>
<keyword evidence="2" id="KW-1185">Reference proteome</keyword>
<dbReference type="Proteomes" id="UP001141806">
    <property type="component" value="Unassembled WGS sequence"/>
</dbReference>
<gene>
    <name evidence="1" type="ORF">NE237_013229</name>
</gene>
<proteinExistence type="predicted"/>